<sequence>MSSATYGALLALSGNALLAAVLVVALHLLLVVASSAKRRVLGEPLLFSDLALVGAVFRHPQFYFSALETWHKATGIAALAVIFAALAILFEENLPLRVGGLVIAGVSLLLIFVVLKTRPFRSLGRSPNIELDVAKLGLLPTLLIYWIRWIADSKQGRVATNSDSNSAQPRAQETQPELLVVVQCESFADPVELFGNHALQLPHLEQARSAALQWGNLEVSGFGAYTMRTEYGVLFGQDEEELGFRRYDPYLTAINDSDFALPRRLGEERWQSHFVHPHDMRFYNRHQILPRAGFTELVGSHAFAPPSPSEGRYVTDGAVADKILELAGNASSPTFLYAVTIENHGPWAESGLEEAGSLLDDYNRLVRAGDAMLGQLIEGLSEQRKPALLVFFGDHRPSIPGFSEPGGDRHTPYVILKLDEHGQVITAANERRDISPAELHHAILGFATSPESFAKANS</sequence>
<dbReference type="PANTHER" id="PTHR47371:SF3">
    <property type="entry name" value="PHOSPHOGLYCEROL TRANSFERASE I"/>
    <property type="match status" value="1"/>
</dbReference>
<dbReference type="Gene3D" id="3.40.720.10">
    <property type="entry name" value="Alkaline Phosphatase, subunit A"/>
    <property type="match status" value="1"/>
</dbReference>
<evidence type="ECO:0000259" key="7">
    <source>
        <dbReference type="Pfam" id="PF00884"/>
    </source>
</evidence>
<reference evidence="8 9" key="1">
    <citation type="submission" date="2020-09" db="EMBL/GenBank/DDBJ databases">
        <authorList>
            <person name="Yoon J.-W."/>
        </authorList>
    </citation>
    <scope>NUCLEOTIDE SEQUENCE [LARGE SCALE GENOMIC DNA]</scope>
    <source>
        <strain evidence="8 9">KMU-140</strain>
    </source>
</reference>
<gene>
    <name evidence="8" type="ORF">IB285_02170</name>
</gene>
<dbReference type="CDD" id="cd16015">
    <property type="entry name" value="LTA_synthase"/>
    <property type="match status" value="1"/>
</dbReference>
<comment type="caution">
    <text evidence="8">The sequence shown here is derived from an EMBL/GenBank/DDBJ whole genome shotgun (WGS) entry which is preliminary data.</text>
</comment>
<evidence type="ECO:0000256" key="4">
    <source>
        <dbReference type="ARBA" id="ARBA00022989"/>
    </source>
</evidence>
<dbReference type="PANTHER" id="PTHR47371">
    <property type="entry name" value="LIPOTEICHOIC ACID SYNTHASE"/>
    <property type="match status" value="1"/>
</dbReference>
<accession>A0ABR8KL40</accession>
<keyword evidence="5 6" id="KW-0472">Membrane</keyword>
<dbReference type="SUPFAM" id="SSF53649">
    <property type="entry name" value="Alkaline phosphatase-like"/>
    <property type="match status" value="1"/>
</dbReference>
<comment type="subcellular location">
    <subcellularLocation>
        <location evidence="1">Cell membrane</location>
        <topology evidence="1">Multi-pass membrane protein</topology>
    </subcellularLocation>
</comment>
<keyword evidence="2" id="KW-1003">Cell membrane</keyword>
<name>A0ABR8KL40_9SPHN</name>
<keyword evidence="4 6" id="KW-1133">Transmembrane helix</keyword>
<evidence type="ECO:0000256" key="3">
    <source>
        <dbReference type="ARBA" id="ARBA00022692"/>
    </source>
</evidence>
<dbReference type="Proteomes" id="UP000635384">
    <property type="component" value="Unassembled WGS sequence"/>
</dbReference>
<organism evidence="8 9">
    <name type="scientific">Erythrobacter rubeus</name>
    <dbReference type="NCBI Taxonomy" id="2760803"/>
    <lineage>
        <taxon>Bacteria</taxon>
        <taxon>Pseudomonadati</taxon>
        <taxon>Pseudomonadota</taxon>
        <taxon>Alphaproteobacteria</taxon>
        <taxon>Sphingomonadales</taxon>
        <taxon>Erythrobacteraceae</taxon>
        <taxon>Erythrobacter/Porphyrobacter group</taxon>
        <taxon>Erythrobacter</taxon>
    </lineage>
</organism>
<proteinExistence type="predicted"/>
<feature type="transmembrane region" description="Helical" evidence="6">
    <location>
        <begin position="73"/>
        <end position="90"/>
    </location>
</feature>
<evidence type="ECO:0000256" key="6">
    <source>
        <dbReference type="SAM" id="Phobius"/>
    </source>
</evidence>
<feature type="transmembrane region" description="Helical" evidence="6">
    <location>
        <begin position="96"/>
        <end position="115"/>
    </location>
</feature>
<dbReference type="Pfam" id="PF00884">
    <property type="entry name" value="Sulfatase"/>
    <property type="match status" value="1"/>
</dbReference>
<dbReference type="InterPro" id="IPR017850">
    <property type="entry name" value="Alkaline_phosphatase_core_sf"/>
</dbReference>
<evidence type="ECO:0000256" key="1">
    <source>
        <dbReference type="ARBA" id="ARBA00004651"/>
    </source>
</evidence>
<keyword evidence="3 6" id="KW-0812">Transmembrane</keyword>
<feature type="transmembrane region" description="Helical" evidence="6">
    <location>
        <begin position="6"/>
        <end position="32"/>
    </location>
</feature>
<feature type="domain" description="Sulfatase N-terminal" evidence="7">
    <location>
        <begin position="179"/>
        <end position="447"/>
    </location>
</feature>
<evidence type="ECO:0000256" key="2">
    <source>
        <dbReference type="ARBA" id="ARBA00022475"/>
    </source>
</evidence>
<dbReference type="InterPro" id="IPR000917">
    <property type="entry name" value="Sulfatase_N"/>
</dbReference>
<evidence type="ECO:0000313" key="9">
    <source>
        <dbReference type="Proteomes" id="UP000635384"/>
    </source>
</evidence>
<dbReference type="EMBL" id="JACXLC010000001">
    <property type="protein sequence ID" value="MBD2841056.1"/>
    <property type="molecule type" value="Genomic_DNA"/>
</dbReference>
<dbReference type="InterPro" id="IPR050448">
    <property type="entry name" value="OpgB/LTA_synthase_biosynth"/>
</dbReference>
<evidence type="ECO:0000313" key="8">
    <source>
        <dbReference type="EMBL" id="MBD2841056.1"/>
    </source>
</evidence>
<keyword evidence="9" id="KW-1185">Reference proteome</keyword>
<evidence type="ECO:0000256" key="5">
    <source>
        <dbReference type="ARBA" id="ARBA00023136"/>
    </source>
</evidence>
<protein>
    <submittedName>
        <fullName evidence="8">LTA synthase family protein</fullName>
    </submittedName>
</protein>